<evidence type="ECO:0000313" key="7">
    <source>
        <dbReference type="Proteomes" id="UP001626536"/>
    </source>
</evidence>
<reference evidence="6 7" key="1">
    <citation type="submission" date="2023-10" db="EMBL/GenBank/DDBJ databases">
        <title>Novel methanotroph of the genus Methylocapsa from a subarctic wetland.</title>
        <authorList>
            <person name="Belova S.E."/>
            <person name="Oshkin I.Y."/>
            <person name="Miroshnikov K."/>
            <person name="Dedysh S.N."/>
        </authorList>
    </citation>
    <scope>NUCLEOTIDE SEQUENCE [LARGE SCALE GENOMIC DNA]</scope>
    <source>
        <strain evidence="6 7">RX1</strain>
    </source>
</reference>
<accession>A0ABZ0HQW9</accession>
<dbReference type="SUPFAM" id="SSF53850">
    <property type="entry name" value="Periplasmic binding protein-like II"/>
    <property type="match status" value="1"/>
</dbReference>
<dbReference type="Gene3D" id="3.10.105.10">
    <property type="entry name" value="Dipeptide-binding Protein, Domain 3"/>
    <property type="match status" value="1"/>
</dbReference>
<evidence type="ECO:0000256" key="2">
    <source>
        <dbReference type="ARBA" id="ARBA00005695"/>
    </source>
</evidence>
<dbReference type="RefSeq" id="WP_407338256.1">
    <property type="nucleotide sequence ID" value="NZ_CP136862.1"/>
</dbReference>
<proteinExistence type="inferred from homology"/>
<keyword evidence="7" id="KW-1185">Reference proteome</keyword>
<dbReference type="InterPro" id="IPR000914">
    <property type="entry name" value="SBP_5_dom"/>
</dbReference>
<dbReference type="Pfam" id="PF00496">
    <property type="entry name" value="SBP_bac_5"/>
    <property type="match status" value="1"/>
</dbReference>
<keyword evidence="3" id="KW-0813">Transport</keyword>
<dbReference type="PANTHER" id="PTHR30290">
    <property type="entry name" value="PERIPLASMIC BINDING COMPONENT OF ABC TRANSPORTER"/>
    <property type="match status" value="1"/>
</dbReference>
<comment type="similarity">
    <text evidence="2">Belongs to the bacterial solute-binding protein 5 family.</text>
</comment>
<dbReference type="CDD" id="cd08504">
    <property type="entry name" value="PBP2_OppA"/>
    <property type="match status" value="1"/>
</dbReference>
<dbReference type="PIRSF" id="PIRSF002741">
    <property type="entry name" value="MppA"/>
    <property type="match status" value="1"/>
</dbReference>
<protein>
    <submittedName>
        <fullName evidence="6">Peptide ABC transporter substrate-binding protein</fullName>
    </submittedName>
</protein>
<sequence>MRKKLRRPPRNALISAVTLAAVVFCGLAPSHAEMVWRRGALGDPNSIDPHKTTNVIESNVLSELFEGLVSHDARGAIVPGVAQSWTASPDGTVYTFQLRSDAKWSNGDSVGPQDFVYAFRRLMTPATGAPYANIYYTLKNAEKINKGEAPVESLGVHAISDSALEITLETPAPYFIDELALMTAMPLHRGSVESYGSDFVRAAHMVTNGPFMLKDFTPNDRLVLVRNPYYYDAARVALDAEIFIPIEDRSAALRRFMAGEIDSYDDVAAEQLAFARARFPEALRTAPSLAGYYYGFDTRHGPFDDRRVRQALSMAVDREFLAERIWRGRMTPAYSFVPPGIASYDPPATVSWKDMSPFEREDEAKRLLREAGFGEGGRKLEVEIRFSNSETHRATAVAIADMWKALGVETTLLGTDAVSYYAFLREKGQFDVVRLVWIADYPDAQDFLFLAQSDNKGLNYPSFSNETYDALMRAAQMEPSPERRRGILHEAESLLLDEQPYLVLMNYRSSDLVSPRLRGWEPNALDLHYGRYISIAPE</sequence>
<dbReference type="InterPro" id="IPR030678">
    <property type="entry name" value="Peptide/Ni-bd"/>
</dbReference>
<organism evidence="6 7">
    <name type="scientific">Methylocapsa polymorpha</name>
    <dbReference type="NCBI Taxonomy" id="3080828"/>
    <lineage>
        <taxon>Bacteria</taxon>
        <taxon>Pseudomonadati</taxon>
        <taxon>Pseudomonadota</taxon>
        <taxon>Alphaproteobacteria</taxon>
        <taxon>Hyphomicrobiales</taxon>
        <taxon>Beijerinckiaceae</taxon>
        <taxon>Methylocapsa</taxon>
    </lineage>
</organism>
<evidence type="ECO:0000256" key="3">
    <source>
        <dbReference type="ARBA" id="ARBA00022448"/>
    </source>
</evidence>
<dbReference type="Gene3D" id="3.40.190.10">
    <property type="entry name" value="Periplasmic binding protein-like II"/>
    <property type="match status" value="1"/>
</dbReference>
<gene>
    <name evidence="6" type="ORF">RZS28_13505</name>
</gene>
<comment type="subcellular location">
    <subcellularLocation>
        <location evidence="1">Periplasm</location>
    </subcellularLocation>
</comment>
<dbReference type="Proteomes" id="UP001626536">
    <property type="component" value="Chromosome"/>
</dbReference>
<feature type="domain" description="Solute-binding protein family 5" evidence="5">
    <location>
        <begin position="77"/>
        <end position="455"/>
    </location>
</feature>
<dbReference type="PANTHER" id="PTHR30290:SF10">
    <property type="entry name" value="PERIPLASMIC OLIGOPEPTIDE-BINDING PROTEIN-RELATED"/>
    <property type="match status" value="1"/>
</dbReference>
<evidence type="ECO:0000256" key="4">
    <source>
        <dbReference type="ARBA" id="ARBA00022729"/>
    </source>
</evidence>
<dbReference type="Gene3D" id="3.90.76.10">
    <property type="entry name" value="Dipeptide-binding Protein, Domain 1"/>
    <property type="match status" value="1"/>
</dbReference>
<dbReference type="InterPro" id="IPR039424">
    <property type="entry name" value="SBP_5"/>
</dbReference>
<name>A0ABZ0HQW9_9HYPH</name>
<dbReference type="EMBL" id="CP136862">
    <property type="protein sequence ID" value="WOJ88819.1"/>
    <property type="molecule type" value="Genomic_DNA"/>
</dbReference>
<evidence type="ECO:0000259" key="5">
    <source>
        <dbReference type="Pfam" id="PF00496"/>
    </source>
</evidence>
<evidence type="ECO:0000256" key="1">
    <source>
        <dbReference type="ARBA" id="ARBA00004418"/>
    </source>
</evidence>
<keyword evidence="4" id="KW-0732">Signal</keyword>
<evidence type="ECO:0000313" key="6">
    <source>
        <dbReference type="EMBL" id="WOJ88819.1"/>
    </source>
</evidence>